<name>A0AAT9HZH0_9ACTN</name>
<reference evidence="3" key="2">
    <citation type="submission" date="2024-07" db="EMBL/GenBank/DDBJ databases">
        <title>Streptomyces haneummycinica sp. nov., a new antibiotic-producing actinobacterium isolated from marine sediment.</title>
        <authorList>
            <person name="Uemura M."/>
            <person name="Hamada M."/>
            <person name="Hirano S."/>
            <person name="Kobayashi K."/>
            <person name="Ohshiro T."/>
            <person name="Kobayashi T."/>
            <person name="Terahara T."/>
        </authorList>
    </citation>
    <scope>NUCLEOTIDE SEQUENCE</scope>
    <source>
        <strain evidence="3">KM77-8</strain>
    </source>
</reference>
<evidence type="ECO:0000313" key="3">
    <source>
        <dbReference type="EMBL" id="BFO22354.1"/>
    </source>
</evidence>
<reference evidence="3" key="1">
    <citation type="submission" date="2024-06" db="EMBL/GenBank/DDBJ databases">
        <authorList>
            <consortium name="consrtm"/>
            <person name="Uemura M."/>
            <person name="Terahara T."/>
        </authorList>
    </citation>
    <scope>NUCLEOTIDE SEQUENCE</scope>
    <source>
        <strain evidence="3">KM77-8</strain>
    </source>
</reference>
<dbReference type="SUPFAM" id="SSF88659">
    <property type="entry name" value="Sigma3 and sigma4 domains of RNA polymerase sigma factors"/>
    <property type="match status" value="1"/>
</dbReference>
<feature type="domain" description="RNA polymerase sigma-70 region 4" evidence="2">
    <location>
        <begin position="39"/>
        <end position="73"/>
    </location>
</feature>
<dbReference type="EMBL" id="AP035768">
    <property type="protein sequence ID" value="BFO22354.1"/>
    <property type="molecule type" value="Genomic_DNA"/>
</dbReference>
<organism evidence="3">
    <name type="scientific">Streptomyces haneummycinicus</name>
    <dbReference type="NCBI Taxonomy" id="3074435"/>
    <lineage>
        <taxon>Bacteria</taxon>
        <taxon>Bacillati</taxon>
        <taxon>Actinomycetota</taxon>
        <taxon>Actinomycetes</taxon>
        <taxon>Kitasatosporales</taxon>
        <taxon>Streptomycetaceae</taxon>
        <taxon>Streptomyces</taxon>
    </lineage>
</organism>
<accession>A0AAT9HZH0</accession>
<keyword evidence="1" id="KW-0175">Coiled coil</keyword>
<dbReference type="Pfam" id="PF04545">
    <property type="entry name" value="Sigma70_r4"/>
    <property type="match status" value="1"/>
</dbReference>
<feature type="coiled-coil region" evidence="1">
    <location>
        <begin position="18"/>
        <end position="45"/>
    </location>
</feature>
<proteinExistence type="predicted"/>
<evidence type="ECO:0000259" key="2">
    <source>
        <dbReference type="Pfam" id="PF04545"/>
    </source>
</evidence>
<dbReference type="AlphaFoldDB" id="A0AAT9HZH0"/>
<protein>
    <recommendedName>
        <fullName evidence="2">RNA polymerase sigma-70 region 4 domain-containing protein</fullName>
    </recommendedName>
</protein>
<sequence length="292" mass="32288">MSDELQRIMAIDDPYLLLREVTTRLADAQQEVTELARLRRRVVQDLHAQGLSYAQIAAKAGLSRGRIHQIRHTGPAPEGAFLGRGAVTVATPLRRDDERGRTVVAVDDVSSGKRLEDLARSYGLDVTSEHVPVSGEIDLNRDGLVVVCGPRMSQEMWETYGQDPVLRWERAEDGPWTVVDRRTGTVYRSGQDSDPARPYDVGYIGRLSRPDGSGSLLAIAGIHTQGSLGVVQLLANDLNALWGQVGDRRFSTLVGVEYDPETSEPQSVELLCPCIGTTRRRRREGRPRVALR</sequence>
<dbReference type="InterPro" id="IPR013324">
    <property type="entry name" value="RNA_pol_sigma_r3/r4-like"/>
</dbReference>
<gene>
    <name evidence="3" type="ORF">SHKM778_87420</name>
</gene>
<evidence type="ECO:0000256" key="1">
    <source>
        <dbReference type="SAM" id="Coils"/>
    </source>
</evidence>
<dbReference type="InterPro" id="IPR007630">
    <property type="entry name" value="RNA_pol_sigma70_r4"/>
</dbReference>